<dbReference type="AlphaFoldDB" id="E9I7S6"/>
<keyword evidence="1" id="KW-0732">Signal</keyword>
<accession>E9I7S6</accession>
<dbReference type="HOGENOM" id="CLU_1130068_0_0_1"/>
<evidence type="ECO:0008006" key="4">
    <source>
        <dbReference type="Google" id="ProtNLM"/>
    </source>
</evidence>
<dbReference type="KEGG" id="dpx:DAPPUDRAFT_346185"/>
<proteinExistence type="predicted"/>
<name>E9I7S6_DAPPU</name>
<feature type="signal peptide" evidence="1">
    <location>
        <begin position="1"/>
        <end position="24"/>
    </location>
</feature>
<evidence type="ECO:0000313" key="3">
    <source>
        <dbReference type="Proteomes" id="UP000000305"/>
    </source>
</evidence>
<dbReference type="Proteomes" id="UP000000305">
    <property type="component" value="Unassembled WGS sequence"/>
</dbReference>
<gene>
    <name evidence="2" type="ORF">DAPPUDRAFT_346185</name>
</gene>
<evidence type="ECO:0000256" key="1">
    <source>
        <dbReference type="SAM" id="SignalP"/>
    </source>
</evidence>
<evidence type="ECO:0000313" key="2">
    <source>
        <dbReference type="EMBL" id="EFX59954.1"/>
    </source>
</evidence>
<keyword evidence="3" id="KW-1185">Reference proteome</keyword>
<organism evidence="2 3">
    <name type="scientific">Daphnia pulex</name>
    <name type="common">Water flea</name>
    <dbReference type="NCBI Taxonomy" id="6669"/>
    <lineage>
        <taxon>Eukaryota</taxon>
        <taxon>Metazoa</taxon>
        <taxon>Ecdysozoa</taxon>
        <taxon>Arthropoda</taxon>
        <taxon>Crustacea</taxon>
        <taxon>Branchiopoda</taxon>
        <taxon>Diplostraca</taxon>
        <taxon>Cladocera</taxon>
        <taxon>Anomopoda</taxon>
        <taxon>Daphniidae</taxon>
        <taxon>Daphnia</taxon>
    </lineage>
</organism>
<dbReference type="InParanoid" id="E9I7S6"/>
<protein>
    <recommendedName>
        <fullName evidence="4">Conjugal transfer protein TrbJ</fullName>
    </recommendedName>
</protein>
<dbReference type="EMBL" id="GL737459">
    <property type="protein sequence ID" value="EFX59954.1"/>
    <property type="molecule type" value="Genomic_DNA"/>
</dbReference>
<feature type="chain" id="PRO_5003238732" description="Conjugal transfer protein TrbJ" evidence="1">
    <location>
        <begin position="25"/>
        <end position="246"/>
    </location>
</feature>
<reference evidence="2 3" key="1">
    <citation type="journal article" date="2011" name="Science">
        <title>The ecoresponsive genome of Daphnia pulex.</title>
        <authorList>
            <person name="Colbourne J.K."/>
            <person name="Pfrender M.E."/>
            <person name="Gilbert D."/>
            <person name="Thomas W.K."/>
            <person name="Tucker A."/>
            <person name="Oakley T.H."/>
            <person name="Tokishita S."/>
            <person name="Aerts A."/>
            <person name="Arnold G.J."/>
            <person name="Basu M.K."/>
            <person name="Bauer D.J."/>
            <person name="Caceres C.E."/>
            <person name="Carmel L."/>
            <person name="Casola C."/>
            <person name="Choi J.H."/>
            <person name="Detter J.C."/>
            <person name="Dong Q."/>
            <person name="Dusheyko S."/>
            <person name="Eads B.D."/>
            <person name="Frohlich T."/>
            <person name="Geiler-Samerotte K.A."/>
            <person name="Gerlach D."/>
            <person name="Hatcher P."/>
            <person name="Jogdeo S."/>
            <person name="Krijgsveld J."/>
            <person name="Kriventseva E.V."/>
            <person name="Kultz D."/>
            <person name="Laforsch C."/>
            <person name="Lindquist E."/>
            <person name="Lopez J."/>
            <person name="Manak J.R."/>
            <person name="Muller J."/>
            <person name="Pangilinan J."/>
            <person name="Patwardhan R.P."/>
            <person name="Pitluck S."/>
            <person name="Pritham E.J."/>
            <person name="Rechtsteiner A."/>
            <person name="Rho M."/>
            <person name="Rogozin I.B."/>
            <person name="Sakarya O."/>
            <person name="Salamov A."/>
            <person name="Schaack S."/>
            <person name="Shapiro H."/>
            <person name="Shiga Y."/>
            <person name="Skalitzky C."/>
            <person name="Smith Z."/>
            <person name="Souvorov A."/>
            <person name="Sung W."/>
            <person name="Tang Z."/>
            <person name="Tsuchiya D."/>
            <person name="Tu H."/>
            <person name="Vos H."/>
            <person name="Wang M."/>
            <person name="Wolf Y.I."/>
            <person name="Yamagata H."/>
            <person name="Yamada T."/>
            <person name="Ye Y."/>
            <person name="Shaw J.R."/>
            <person name="Andrews J."/>
            <person name="Crease T.J."/>
            <person name="Tang H."/>
            <person name="Lucas S.M."/>
            <person name="Robertson H.M."/>
            <person name="Bork P."/>
            <person name="Koonin E.V."/>
            <person name="Zdobnov E.M."/>
            <person name="Grigoriev I.V."/>
            <person name="Lynch M."/>
            <person name="Boore J.L."/>
        </authorList>
    </citation>
    <scope>NUCLEOTIDE SEQUENCE [LARGE SCALE GENOMIC DNA]</scope>
</reference>
<sequence length="246" mass="26734">MNIIKRIAVCAVAMITASVSITSSAQIPVTDVAGLVQNTVTAGKAVITEINTATSAIQNIRQTILLIKSLTSLEGLAQLTGLQEELALFQDLRQTGMELQSTFNQMGQLTNDVKASFGSVNFSWKNFSDGTFKGNLNKAKTYMNRFDAMNKSIEAANKKRQLILNQLQRSDGSIAAAAQATTASIDNLTGQVNQMVSHFAVQEAQASDNLKRQTEAAQIQDDIFDKYQKRMKDSADKVTAPYSTSK</sequence>